<dbReference type="PRINTS" id="PR00455">
    <property type="entry name" value="HTHTETR"/>
</dbReference>
<evidence type="ECO:0000313" key="7">
    <source>
        <dbReference type="EMBL" id="SFE93249.1"/>
    </source>
</evidence>
<organism evidence="7 8">
    <name type="scientific">Alteribacillus iranensis</name>
    <dbReference type="NCBI Taxonomy" id="930128"/>
    <lineage>
        <taxon>Bacteria</taxon>
        <taxon>Bacillati</taxon>
        <taxon>Bacillota</taxon>
        <taxon>Bacilli</taxon>
        <taxon>Bacillales</taxon>
        <taxon>Bacillaceae</taxon>
        <taxon>Alteribacillus</taxon>
    </lineage>
</organism>
<evidence type="ECO:0000256" key="3">
    <source>
        <dbReference type="ARBA" id="ARBA00023125"/>
    </source>
</evidence>
<gene>
    <name evidence="7" type="ORF">SAMN05192532_10669</name>
</gene>
<evidence type="ECO:0000259" key="6">
    <source>
        <dbReference type="PROSITE" id="PS50977"/>
    </source>
</evidence>
<protein>
    <submittedName>
        <fullName evidence="7">DNA-binding transcriptional regulator, AcrR family</fullName>
    </submittedName>
</protein>
<dbReference type="GO" id="GO:0003677">
    <property type="term" value="F:DNA binding"/>
    <property type="evidence" value="ECO:0007669"/>
    <property type="project" value="UniProtKB-UniRule"/>
</dbReference>
<dbReference type="OrthoDB" id="9810250at2"/>
<keyword evidence="3 5" id="KW-0238">DNA-binding</keyword>
<evidence type="ECO:0000313" key="8">
    <source>
        <dbReference type="Proteomes" id="UP000199516"/>
    </source>
</evidence>
<dbReference type="InterPro" id="IPR036271">
    <property type="entry name" value="Tet_transcr_reg_TetR-rel_C_sf"/>
</dbReference>
<dbReference type="AlphaFoldDB" id="A0A1I2EKG9"/>
<dbReference type="Gene3D" id="1.10.10.60">
    <property type="entry name" value="Homeodomain-like"/>
    <property type="match status" value="1"/>
</dbReference>
<dbReference type="InterPro" id="IPR001647">
    <property type="entry name" value="HTH_TetR"/>
</dbReference>
<dbReference type="EMBL" id="FONT01000006">
    <property type="protein sequence ID" value="SFE93249.1"/>
    <property type="molecule type" value="Genomic_DNA"/>
</dbReference>
<dbReference type="Proteomes" id="UP000199516">
    <property type="component" value="Unassembled WGS sequence"/>
</dbReference>
<dbReference type="STRING" id="930128.SAMN05192532_10669"/>
<keyword evidence="8" id="KW-1185">Reference proteome</keyword>
<dbReference type="InterPro" id="IPR050624">
    <property type="entry name" value="HTH-type_Tx_Regulator"/>
</dbReference>
<dbReference type="InterPro" id="IPR039538">
    <property type="entry name" value="BetI_C"/>
</dbReference>
<sequence length="202" mass="23402">MSKLKEKRRNQILIASLQAIAEKGFHSLTLQDIADYAGVSKGVTNYHFKNKEDVLRHLLEWVTDKIYENEYNAIQQEHTAIGKLTAYVEAAFSTPAENKRFFRVYIDFLGQVRHNSNFKEINDKFYDNCWSIGREIVSLGQEEGIFPSNMDIEKASISIRSLIDGCLIQWLMREQEDLHDYYKTICLETLIASLTNNNVVNQ</sequence>
<keyword evidence="4" id="KW-0804">Transcription</keyword>
<feature type="domain" description="HTH tetR-type" evidence="6">
    <location>
        <begin position="6"/>
        <end position="66"/>
    </location>
</feature>
<accession>A0A1I2EKG9</accession>
<name>A0A1I2EKG9_9BACI</name>
<evidence type="ECO:0000256" key="5">
    <source>
        <dbReference type="PROSITE-ProRule" id="PRU00335"/>
    </source>
</evidence>
<dbReference type="RefSeq" id="WP_091662693.1">
    <property type="nucleotide sequence ID" value="NZ_FONT01000006.1"/>
</dbReference>
<dbReference type="PANTHER" id="PTHR43479:SF11">
    <property type="entry name" value="ACREF_ENVCD OPERON REPRESSOR-RELATED"/>
    <property type="match status" value="1"/>
</dbReference>
<dbReference type="PANTHER" id="PTHR43479">
    <property type="entry name" value="ACREF/ENVCD OPERON REPRESSOR-RELATED"/>
    <property type="match status" value="1"/>
</dbReference>
<feature type="DNA-binding region" description="H-T-H motif" evidence="5">
    <location>
        <begin position="29"/>
        <end position="48"/>
    </location>
</feature>
<dbReference type="PROSITE" id="PS50977">
    <property type="entry name" value="HTH_TETR_2"/>
    <property type="match status" value="1"/>
</dbReference>
<dbReference type="SUPFAM" id="SSF48498">
    <property type="entry name" value="Tetracyclin repressor-like, C-terminal domain"/>
    <property type="match status" value="1"/>
</dbReference>
<evidence type="ECO:0000256" key="4">
    <source>
        <dbReference type="ARBA" id="ARBA00023163"/>
    </source>
</evidence>
<evidence type="ECO:0000256" key="2">
    <source>
        <dbReference type="ARBA" id="ARBA00023015"/>
    </source>
</evidence>
<dbReference type="Gene3D" id="1.10.357.10">
    <property type="entry name" value="Tetracycline Repressor, domain 2"/>
    <property type="match status" value="1"/>
</dbReference>
<dbReference type="Pfam" id="PF00440">
    <property type="entry name" value="TetR_N"/>
    <property type="match status" value="1"/>
</dbReference>
<keyword evidence="1" id="KW-0678">Repressor</keyword>
<reference evidence="7 8" key="1">
    <citation type="submission" date="2016-10" db="EMBL/GenBank/DDBJ databases">
        <authorList>
            <person name="de Groot N.N."/>
        </authorList>
    </citation>
    <scope>NUCLEOTIDE SEQUENCE [LARGE SCALE GENOMIC DNA]</scope>
    <source>
        <strain evidence="7 8">DSM 23995</strain>
    </source>
</reference>
<dbReference type="SUPFAM" id="SSF46689">
    <property type="entry name" value="Homeodomain-like"/>
    <property type="match status" value="1"/>
</dbReference>
<evidence type="ECO:0000256" key="1">
    <source>
        <dbReference type="ARBA" id="ARBA00022491"/>
    </source>
</evidence>
<dbReference type="Pfam" id="PF13977">
    <property type="entry name" value="TetR_C_6"/>
    <property type="match status" value="1"/>
</dbReference>
<proteinExistence type="predicted"/>
<dbReference type="InterPro" id="IPR009057">
    <property type="entry name" value="Homeodomain-like_sf"/>
</dbReference>
<keyword evidence="2" id="KW-0805">Transcription regulation</keyword>